<reference evidence="2" key="1">
    <citation type="submission" date="2020-05" db="EMBL/GenBank/DDBJ databases">
        <title>Phylogenomic resolution of chytrid fungi.</title>
        <authorList>
            <person name="Stajich J.E."/>
            <person name="Amses K."/>
            <person name="Simmons R."/>
            <person name="Seto K."/>
            <person name="Myers J."/>
            <person name="Bonds A."/>
            <person name="Quandt C.A."/>
            <person name="Barry K."/>
            <person name="Liu P."/>
            <person name="Grigoriev I."/>
            <person name="Longcore J.E."/>
            <person name="James T.Y."/>
        </authorList>
    </citation>
    <scope>NUCLEOTIDE SEQUENCE</scope>
    <source>
        <strain evidence="2">JEL0513</strain>
    </source>
</reference>
<gene>
    <name evidence="2" type="ORF">HK100_011864</name>
</gene>
<dbReference type="SUPFAM" id="SSF50129">
    <property type="entry name" value="GroES-like"/>
    <property type="match status" value="1"/>
</dbReference>
<dbReference type="InterPro" id="IPR036291">
    <property type="entry name" value="NAD(P)-bd_dom_sf"/>
</dbReference>
<sequence length="308" mass="32862">MGSENDLELSSDLPRPILDAESVIVMVSASGITTADYRNLMTAGPPPLYQMRLVLPVPIVVGIEYAGTIVEVGSNVKGFAVGDQVYGCKGIDGHGTFAEYVAIHPTKHVIHQRPDSVPVNVAALHAHGLSLTDKPGQKSVLVLAADSDIGVWAVKISKRLGAVVTVVVGTHRRKFAESVGADHVYESANLVAGKFDILFDAKGEDEQGSHWALSQRVLKAFGLYTFSEVLSGENVVTKKLKRTFASTITYSPATFLFDVARASTQIAEWLADGSITGIPVTIISFEDAKEVHLKRAAGEIAGKSVLLL</sequence>
<protein>
    <recommendedName>
        <fullName evidence="1">Enoyl reductase (ER) domain-containing protein</fullName>
    </recommendedName>
</protein>
<dbReference type="Gene3D" id="3.40.50.720">
    <property type="entry name" value="NAD(P)-binding Rossmann-like Domain"/>
    <property type="match status" value="1"/>
</dbReference>
<dbReference type="GO" id="GO:0016491">
    <property type="term" value="F:oxidoreductase activity"/>
    <property type="evidence" value="ECO:0007669"/>
    <property type="project" value="InterPro"/>
</dbReference>
<comment type="caution">
    <text evidence="2">The sequence shown here is derived from an EMBL/GenBank/DDBJ whole genome shotgun (WGS) entry which is preliminary data.</text>
</comment>
<organism evidence="2 3">
    <name type="scientific">Physocladia obscura</name>
    <dbReference type="NCBI Taxonomy" id="109957"/>
    <lineage>
        <taxon>Eukaryota</taxon>
        <taxon>Fungi</taxon>
        <taxon>Fungi incertae sedis</taxon>
        <taxon>Chytridiomycota</taxon>
        <taxon>Chytridiomycota incertae sedis</taxon>
        <taxon>Chytridiomycetes</taxon>
        <taxon>Chytridiales</taxon>
        <taxon>Chytriomycetaceae</taxon>
        <taxon>Physocladia</taxon>
    </lineage>
</organism>
<dbReference type="InterPro" id="IPR013154">
    <property type="entry name" value="ADH-like_N"/>
</dbReference>
<dbReference type="Pfam" id="PF08240">
    <property type="entry name" value="ADH_N"/>
    <property type="match status" value="1"/>
</dbReference>
<evidence type="ECO:0000259" key="1">
    <source>
        <dbReference type="SMART" id="SM00829"/>
    </source>
</evidence>
<dbReference type="InterPro" id="IPR011032">
    <property type="entry name" value="GroES-like_sf"/>
</dbReference>
<dbReference type="SUPFAM" id="SSF51735">
    <property type="entry name" value="NAD(P)-binding Rossmann-fold domains"/>
    <property type="match status" value="1"/>
</dbReference>
<dbReference type="InterPro" id="IPR020843">
    <property type="entry name" value="ER"/>
</dbReference>
<dbReference type="PANTHER" id="PTHR11695">
    <property type="entry name" value="ALCOHOL DEHYDROGENASE RELATED"/>
    <property type="match status" value="1"/>
</dbReference>
<evidence type="ECO:0000313" key="3">
    <source>
        <dbReference type="Proteomes" id="UP001211907"/>
    </source>
</evidence>
<dbReference type="Proteomes" id="UP001211907">
    <property type="component" value="Unassembled WGS sequence"/>
</dbReference>
<evidence type="ECO:0000313" key="2">
    <source>
        <dbReference type="EMBL" id="KAJ3122708.1"/>
    </source>
</evidence>
<dbReference type="Pfam" id="PF13602">
    <property type="entry name" value="ADH_zinc_N_2"/>
    <property type="match status" value="1"/>
</dbReference>
<feature type="domain" description="Enoyl reductase (ER)" evidence="1">
    <location>
        <begin position="2"/>
        <end position="306"/>
    </location>
</feature>
<dbReference type="InterPro" id="IPR050700">
    <property type="entry name" value="YIM1/Zinc_Alcohol_DH_Fams"/>
</dbReference>
<dbReference type="EMBL" id="JADGJH010000787">
    <property type="protein sequence ID" value="KAJ3122708.1"/>
    <property type="molecule type" value="Genomic_DNA"/>
</dbReference>
<proteinExistence type="predicted"/>
<dbReference type="SMART" id="SM00829">
    <property type="entry name" value="PKS_ER"/>
    <property type="match status" value="1"/>
</dbReference>
<accession>A0AAD5T3I3</accession>
<dbReference type="PANTHER" id="PTHR11695:SF294">
    <property type="entry name" value="RETICULON-4-INTERACTING PROTEIN 1, MITOCHONDRIAL"/>
    <property type="match status" value="1"/>
</dbReference>
<dbReference type="Gene3D" id="3.90.180.10">
    <property type="entry name" value="Medium-chain alcohol dehydrogenases, catalytic domain"/>
    <property type="match status" value="1"/>
</dbReference>
<name>A0AAD5T3I3_9FUNG</name>
<keyword evidence="3" id="KW-1185">Reference proteome</keyword>
<dbReference type="AlphaFoldDB" id="A0AAD5T3I3"/>